<dbReference type="RefSeq" id="WP_190069728.1">
    <property type="nucleotide sequence ID" value="NZ_BNBM01000003.1"/>
</dbReference>
<name>A0ABV1XLH4_9ACTN</name>
<dbReference type="Pfam" id="PF07591">
    <property type="entry name" value="PT-HINT"/>
    <property type="match status" value="1"/>
</dbReference>
<feature type="compositionally biased region" description="Low complexity" evidence="1">
    <location>
        <begin position="495"/>
        <end position="509"/>
    </location>
</feature>
<evidence type="ECO:0000313" key="4">
    <source>
        <dbReference type="Proteomes" id="UP001486207"/>
    </source>
</evidence>
<feature type="compositionally biased region" description="Basic and acidic residues" evidence="1">
    <location>
        <begin position="549"/>
        <end position="589"/>
    </location>
</feature>
<dbReference type="InterPro" id="IPR006141">
    <property type="entry name" value="Intein_N"/>
</dbReference>
<feature type="region of interest" description="Disordered" evidence="1">
    <location>
        <begin position="487"/>
        <end position="623"/>
    </location>
</feature>
<dbReference type="PROSITE" id="PS50818">
    <property type="entry name" value="INTEIN_C_TER"/>
    <property type="match status" value="1"/>
</dbReference>
<dbReference type="Proteomes" id="UP001486207">
    <property type="component" value="Unassembled WGS sequence"/>
</dbReference>
<evidence type="ECO:0000313" key="3">
    <source>
        <dbReference type="EMBL" id="MER7372310.1"/>
    </source>
</evidence>
<feature type="compositionally biased region" description="Low complexity" evidence="1">
    <location>
        <begin position="678"/>
        <end position="706"/>
    </location>
</feature>
<feature type="region of interest" description="Disordered" evidence="1">
    <location>
        <begin position="661"/>
        <end position="706"/>
    </location>
</feature>
<keyword evidence="4" id="KW-1185">Reference proteome</keyword>
<dbReference type="EMBL" id="JBEPFB010000002">
    <property type="protein sequence ID" value="MER7372310.1"/>
    <property type="molecule type" value="Genomic_DNA"/>
</dbReference>
<feature type="region of interest" description="Disordered" evidence="1">
    <location>
        <begin position="918"/>
        <end position="985"/>
    </location>
</feature>
<protein>
    <submittedName>
        <fullName evidence="3">Hint domain-containing protein</fullName>
    </submittedName>
</protein>
<feature type="compositionally biased region" description="Low complexity" evidence="1">
    <location>
        <begin position="661"/>
        <end position="671"/>
    </location>
</feature>
<dbReference type="InterPro" id="IPR036844">
    <property type="entry name" value="Hint_dom_sf"/>
</dbReference>
<dbReference type="CDD" id="cd00081">
    <property type="entry name" value="Hint"/>
    <property type="match status" value="1"/>
</dbReference>
<evidence type="ECO:0000259" key="2">
    <source>
        <dbReference type="SMART" id="SM00306"/>
    </source>
</evidence>
<feature type="compositionally biased region" description="Basic and acidic residues" evidence="1">
    <location>
        <begin position="510"/>
        <end position="539"/>
    </location>
</feature>
<organism evidence="3 4">
    <name type="scientific">Streptomyces lanatus</name>
    <dbReference type="NCBI Taxonomy" id="66900"/>
    <lineage>
        <taxon>Bacteria</taxon>
        <taxon>Bacillati</taxon>
        <taxon>Actinomycetota</taxon>
        <taxon>Actinomycetes</taxon>
        <taxon>Kitasatosporales</taxon>
        <taxon>Streptomycetaceae</taxon>
        <taxon>Streptomyces</taxon>
    </lineage>
</organism>
<gene>
    <name evidence="3" type="ORF">ABT384_06550</name>
</gene>
<feature type="domain" description="Hint" evidence="2">
    <location>
        <begin position="1205"/>
        <end position="1299"/>
    </location>
</feature>
<reference evidence="3 4" key="1">
    <citation type="submission" date="2024-06" db="EMBL/GenBank/DDBJ databases">
        <title>The Natural Products Discovery Center: Release of the First 8490 Sequenced Strains for Exploring Actinobacteria Biosynthetic Diversity.</title>
        <authorList>
            <person name="Kalkreuter E."/>
            <person name="Kautsar S.A."/>
            <person name="Yang D."/>
            <person name="Bader C.D."/>
            <person name="Teijaro C.N."/>
            <person name="Fluegel L."/>
            <person name="Davis C.M."/>
            <person name="Simpson J.R."/>
            <person name="Lauterbach L."/>
            <person name="Steele A.D."/>
            <person name="Gui C."/>
            <person name="Meng S."/>
            <person name="Li G."/>
            <person name="Viehrig K."/>
            <person name="Ye F."/>
            <person name="Su P."/>
            <person name="Kiefer A.F."/>
            <person name="Nichols A."/>
            <person name="Cepeda A.J."/>
            <person name="Yan W."/>
            <person name="Fan B."/>
            <person name="Jiang Y."/>
            <person name="Adhikari A."/>
            <person name="Zheng C.-J."/>
            <person name="Schuster L."/>
            <person name="Cowan T.M."/>
            <person name="Smanski M.J."/>
            <person name="Chevrette M.G."/>
            <person name="De Carvalho L.P.S."/>
            <person name="Shen B."/>
        </authorList>
    </citation>
    <scope>NUCLEOTIDE SEQUENCE [LARGE SCALE GENOMIC DNA]</scope>
    <source>
        <strain evidence="3 4">NPDC000155</strain>
    </source>
</reference>
<dbReference type="InterPro" id="IPR003587">
    <property type="entry name" value="Hint_dom_N"/>
</dbReference>
<feature type="region of interest" description="Disordered" evidence="1">
    <location>
        <begin position="1004"/>
        <end position="1027"/>
    </location>
</feature>
<evidence type="ECO:0000256" key="1">
    <source>
        <dbReference type="SAM" id="MobiDB-lite"/>
    </source>
</evidence>
<sequence>MRTHARPAALSRRTIFRRPGGWTRFLTTTALATATVIAMTSGQLPVPAQQQAAATADEPTLTTPFDLAGAARIREEQCLLSSALRKGGPAAKDVARAGLIGTEEQLHTAADPEYWTDTPLARAFDKDRAAADAKLDELSGRRKVWEQSLAIPDQTTPPGYTVTGFGWVDDDANPFHTIKLGSWVADQFWKHEDDLYTDPHPLASKESVDAATAIYKARYDEKASADYEDRQAWESMQFMHGMYADDARLFLQYGGFPTSAPDPDSMEFRIDVENLKARFASCAYSNPQDPHKALTTELAVAHTEWEDELGGQKTQRDTIVRAEVQANADLSTASQALGEALAQSLIASRLTVWQAYWTKQKPADHPLFYPTTAEFNQVKKWIANAQGRASGRLFVASRAALSAKAQAAAVTKAQTEAYAIADKAGLPRGRGLLYGQQAAQVTKASAAATQAAAKAVETAYNATRASAADSKTLNSLANTQAHAAKAEFRRKAAQEAEAQAKAAAEGAAKQAEEAAKHAAEAKAAENKAEAAEKTAKDAAADAAAKRKKAEAERDYAKSQKELAAAERKKAHDAEARATSERSVAADKLSEAQAAGRTAAEKKDGALAQEQRAKKARDGALAAEERRDSLVAKAEAAEALLAAVDGTADAIEARQAATKARTAANEATTAATEARKAANEATEAATGAREAATRAQGAAKRAQSAADAAKRDVAITDAAVTKAHAAAADAIAASQAAKWNAIAAKAEAETAQKSAAKAKGDAVVARSEAGLAGADAIRTAGHAYSTAQAASAARDSAAQVVKPANDAIELGSPYAETDSSAGLAVLTGQASKTAAQQQVAVANAKAAEAAKAAAAAKALAARADADAKAAAEAAANAAEYAANAAKSAAEAQTSSDAAAASAKAAKKAEANTVTYHERAVEDAEAAQKAATSADGYATQADSEADEAEKDAASARRAADAAETDASTARSVADQAERDATTAEAAAANARNLAVEAAQAAIRTQEADFEERKEQQRTPDGGGTGVDGVVMKPSADTRVDVNPLSDCVGTGSGKDIGCEIDLEFHFYGEMDFYLETCPTPGVERAKCGSAIKRTYLNSAPLDVRFREDDVHIDGLELTASVLKAVATGAVADIVGCSKGKISSCLWLAGSIILPGLLMKAAEAAFAVHLAMREGAGIGRAIWGLRGAGLSSSAAANLERLGRQALNSMCFPAGTKVATEHGTKPIEQIRAGDRVWADDPETGERRLRTVAGVMQRTTDALVSVDMGAETVRATPEHPFWVNGKGWTSAEALREGDRLRTLDGRGARVESVRKAAVRTQVFNFEVEGDHTYFVGRTKVLVHNACRIWPNNMSVSLADELAVAERLGVRPARPGSANWDKYIDMDGEKIKWAVLEDGQLVIMPKVVQGQELSHPVLSGGAPVKAAGEAQIAGSNGQYFGLEINSHSGHFFKQGDPFWAPGGGSEALGREMFEAAGVHF</sequence>
<dbReference type="SUPFAM" id="SSF51294">
    <property type="entry name" value="Hedgehog/intein (Hint) domain"/>
    <property type="match status" value="1"/>
</dbReference>
<accession>A0ABV1XLH4</accession>
<dbReference type="SMART" id="SM00306">
    <property type="entry name" value="HintN"/>
    <property type="match status" value="1"/>
</dbReference>
<feature type="compositionally biased region" description="Low complexity" evidence="1">
    <location>
        <begin position="962"/>
        <end position="972"/>
    </location>
</feature>
<comment type="caution">
    <text evidence="3">The sequence shown here is derived from an EMBL/GenBank/DDBJ whole genome shotgun (WGS) entry which is preliminary data.</text>
</comment>
<dbReference type="Gene3D" id="2.170.16.10">
    <property type="entry name" value="Hedgehog/Intein (Hint) domain"/>
    <property type="match status" value="1"/>
</dbReference>
<feature type="compositionally biased region" description="Basic and acidic residues" evidence="1">
    <location>
        <begin position="948"/>
        <end position="958"/>
    </location>
</feature>
<dbReference type="PROSITE" id="PS50817">
    <property type="entry name" value="INTEIN_N_TER"/>
    <property type="match status" value="1"/>
</dbReference>
<feature type="compositionally biased region" description="Basic and acidic residues" evidence="1">
    <location>
        <begin position="598"/>
        <end position="623"/>
    </location>
</feature>
<dbReference type="InterPro" id="IPR030934">
    <property type="entry name" value="Intein_C"/>
</dbReference>
<dbReference type="NCBIfam" id="TIGR01443">
    <property type="entry name" value="intein_Cterm"/>
    <property type="match status" value="1"/>
</dbReference>
<proteinExistence type="predicted"/>